<organism evidence="1">
    <name type="scientific">Actinoplanes campanulatus</name>
    <dbReference type="NCBI Taxonomy" id="113559"/>
    <lineage>
        <taxon>Bacteria</taxon>
        <taxon>Bacillati</taxon>
        <taxon>Actinomycetota</taxon>
        <taxon>Actinomycetes</taxon>
        <taxon>Micromonosporales</taxon>
        <taxon>Micromonosporaceae</taxon>
        <taxon>Actinoplanes</taxon>
    </lineage>
</organism>
<name>A0ABQ3WKI1_9ACTN</name>
<sequence length="59" mass="5930">MTATGTEPAVSGTGPLVDPSAAVNETVTVWPGFGDAGVWVRVNVSAHVLGEEPVPASLK</sequence>
<proteinExistence type="predicted"/>
<gene>
    <name evidence="1" type="ORF">Aca07nite_40190</name>
</gene>
<protein>
    <submittedName>
        <fullName evidence="1">Uncharacterized protein</fullName>
    </submittedName>
</protein>
<dbReference type="EMBL" id="BOMF01000077">
    <property type="protein sequence ID" value="GID46744.1"/>
    <property type="molecule type" value="Genomic_DNA"/>
</dbReference>
<evidence type="ECO:0000313" key="1">
    <source>
        <dbReference type="EMBL" id="GID46744.1"/>
    </source>
</evidence>
<accession>A0ABQ3WKI1</accession>
<comment type="caution">
    <text evidence="1">The sequence shown here is derived from an EMBL/GenBank/DDBJ whole genome shotgun (WGS) entry which is preliminary data.</text>
</comment>
<reference evidence="1" key="1">
    <citation type="submission" date="2021-01" db="EMBL/GenBank/DDBJ databases">
        <title>Whole genome shotgun sequence of Actinoplanes capillaceus NBRC 16408.</title>
        <authorList>
            <person name="Komaki H."/>
            <person name="Tamura T."/>
        </authorList>
    </citation>
    <scope>NUCLEOTIDE SEQUENCE [LARGE SCALE GENOMIC DNA]</scope>
    <source>
        <strain evidence="1">NBRC 16408</strain>
    </source>
</reference>